<protein>
    <submittedName>
        <fullName evidence="1">Uncharacterized protein</fullName>
    </submittedName>
</protein>
<dbReference type="AlphaFoldDB" id="A0A427AHM2"/>
<reference evidence="1 2" key="1">
    <citation type="journal article" date="2014" name="Agronomy (Basel)">
        <title>A Draft Genome Sequence for Ensete ventricosum, the Drought-Tolerant Tree Against Hunger.</title>
        <authorList>
            <person name="Harrison J."/>
            <person name="Moore K.A."/>
            <person name="Paszkiewicz K."/>
            <person name="Jones T."/>
            <person name="Grant M."/>
            <person name="Ambacheew D."/>
            <person name="Muzemil S."/>
            <person name="Studholme D.J."/>
        </authorList>
    </citation>
    <scope>NUCLEOTIDE SEQUENCE [LARGE SCALE GENOMIC DNA]</scope>
</reference>
<dbReference type="PANTHER" id="PTHR43242">
    <property type="entry name" value="NAD(P)-BINDING ROSSMANN-FOLD SUPERFAMILY PROTEIN"/>
    <property type="match status" value="1"/>
</dbReference>
<comment type="caution">
    <text evidence="1">The sequence shown here is derived from an EMBL/GenBank/DDBJ whole genome shotgun (WGS) entry which is preliminary data.</text>
</comment>
<dbReference type="PANTHER" id="PTHR43242:SF1">
    <property type="entry name" value="NAD(P)-BINDING ROSSMANN-FOLD SUPERFAMILY PROTEIN"/>
    <property type="match status" value="1"/>
</dbReference>
<dbReference type="InterPro" id="IPR036291">
    <property type="entry name" value="NAD(P)-bd_dom_sf"/>
</dbReference>
<gene>
    <name evidence="1" type="ORF">B296_00010684</name>
</gene>
<accession>A0A427AHM2</accession>
<dbReference type="Gene3D" id="3.40.50.720">
    <property type="entry name" value="NAD(P)-binding Rossmann-like Domain"/>
    <property type="match status" value="1"/>
</dbReference>
<evidence type="ECO:0000313" key="2">
    <source>
        <dbReference type="Proteomes" id="UP000287651"/>
    </source>
</evidence>
<dbReference type="SUPFAM" id="SSF51735">
    <property type="entry name" value="NAD(P)-binding Rossmann-fold domains"/>
    <property type="match status" value="1"/>
</dbReference>
<sequence length="83" mass="8936">MQLLLNVGGPNRVSRFQMAETVARIRGYNHSLIKSVSASSVNRGVTSPADISMDISLLIRVLGINPCSFEDGVRSTLEISDSS</sequence>
<proteinExistence type="predicted"/>
<dbReference type="Proteomes" id="UP000287651">
    <property type="component" value="Unassembled WGS sequence"/>
</dbReference>
<evidence type="ECO:0000313" key="1">
    <source>
        <dbReference type="EMBL" id="RRT75748.1"/>
    </source>
</evidence>
<name>A0A427AHM2_ENSVE</name>
<dbReference type="EMBL" id="AMZH03002390">
    <property type="protein sequence ID" value="RRT75748.1"/>
    <property type="molecule type" value="Genomic_DNA"/>
</dbReference>
<organism evidence="1 2">
    <name type="scientific">Ensete ventricosum</name>
    <name type="common">Abyssinian banana</name>
    <name type="synonym">Musa ensete</name>
    <dbReference type="NCBI Taxonomy" id="4639"/>
    <lineage>
        <taxon>Eukaryota</taxon>
        <taxon>Viridiplantae</taxon>
        <taxon>Streptophyta</taxon>
        <taxon>Embryophyta</taxon>
        <taxon>Tracheophyta</taxon>
        <taxon>Spermatophyta</taxon>
        <taxon>Magnoliopsida</taxon>
        <taxon>Liliopsida</taxon>
        <taxon>Zingiberales</taxon>
        <taxon>Musaceae</taxon>
        <taxon>Ensete</taxon>
    </lineage>
</organism>